<dbReference type="PANTHER" id="PTHR47992">
    <property type="entry name" value="PROTEIN PHOSPHATASE"/>
    <property type="match status" value="1"/>
</dbReference>
<dbReference type="Proteomes" id="UP000824263">
    <property type="component" value="Unassembled WGS sequence"/>
</dbReference>
<dbReference type="SUPFAM" id="SSF81606">
    <property type="entry name" value="PP2C-like"/>
    <property type="match status" value="1"/>
</dbReference>
<reference evidence="2" key="2">
    <citation type="submission" date="2021-04" db="EMBL/GenBank/DDBJ databases">
        <authorList>
            <person name="Gilroy R."/>
        </authorList>
    </citation>
    <scope>NUCLEOTIDE SEQUENCE</scope>
    <source>
        <strain evidence="2">ChiSxjej1B13-11762</strain>
    </source>
</reference>
<dbReference type="GO" id="GO:0004722">
    <property type="term" value="F:protein serine/threonine phosphatase activity"/>
    <property type="evidence" value="ECO:0007669"/>
    <property type="project" value="InterPro"/>
</dbReference>
<dbReference type="EMBL" id="DXGF01000185">
    <property type="protein sequence ID" value="HIW84743.1"/>
    <property type="molecule type" value="Genomic_DNA"/>
</dbReference>
<dbReference type="SMART" id="SM00332">
    <property type="entry name" value="PP2Cc"/>
    <property type="match status" value="1"/>
</dbReference>
<protein>
    <submittedName>
        <fullName evidence="2">Stp1/IreP family PP2C-type Ser/Thr phosphatase</fullName>
    </submittedName>
</protein>
<accession>A0A9D1RCW4</accession>
<dbReference type="AlphaFoldDB" id="A0A9D1RCW4"/>
<organism evidence="2 3">
    <name type="scientific">Candidatus Dorea gallistercoris</name>
    <dbReference type="NCBI Taxonomy" id="2838542"/>
    <lineage>
        <taxon>Bacteria</taxon>
        <taxon>Bacillati</taxon>
        <taxon>Bacillota</taxon>
        <taxon>Clostridia</taxon>
        <taxon>Lachnospirales</taxon>
        <taxon>Lachnospiraceae</taxon>
        <taxon>Dorea</taxon>
    </lineage>
</organism>
<dbReference type="PROSITE" id="PS51746">
    <property type="entry name" value="PPM_2"/>
    <property type="match status" value="1"/>
</dbReference>
<evidence type="ECO:0000313" key="2">
    <source>
        <dbReference type="EMBL" id="HIW84743.1"/>
    </source>
</evidence>
<name>A0A9D1RCW4_9FIRM</name>
<reference evidence="2" key="1">
    <citation type="journal article" date="2021" name="PeerJ">
        <title>Extensive microbial diversity within the chicken gut microbiome revealed by metagenomics and culture.</title>
        <authorList>
            <person name="Gilroy R."/>
            <person name="Ravi A."/>
            <person name="Getino M."/>
            <person name="Pursley I."/>
            <person name="Horton D.L."/>
            <person name="Alikhan N.F."/>
            <person name="Baker D."/>
            <person name="Gharbi K."/>
            <person name="Hall N."/>
            <person name="Watson M."/>
            <person name="Adriaenssens E.M."/>
            <person name="Foster-Nyarko E."/>
            <person name="Jarju S."/>
            <person name="Secka A."/>
            <person name="Antonio M."/>
            <person name="Oren A."/>
            <person name="Chaudhuri R.R."/>
            <person name="La Ragione R."/>
            <person name="Hildebrand F."/>
            <person name="Pallen M.J."/>
        </authorList>
    </citation>
    <scope>NUCLEOTIDE SEQUENCE</scope>
    <source>
        <strain evidence="2">ChiSxjej1B13-11762</strain>
    </source>
</reference>
<sequence length="248" mass="27474">MKLYAKTDVGRKREINQDYVYVTDKPIGPFPNLLVVADGMGGHKAGDFASKYTVKILREELEHTSLDKPEEILRGVVTKANHELIRAAHSDVKLEGMGTTLVAGTIVGNTLYFANVGDSRLYLINDKIRQISKDHSLVEEMVRLGGIKAEEAKNHPDKNIITRAIGVKEEVEADIYEYRLKKGDIILMCTDGLSNMVEDEDMFDIVKGARDIVEAVLMLIEKANSNGGRDNIGVVMAEPLADEVSSTW</sequence>
<evidence type="ECO:0000259" key="1">
    <source>
        <dbReference type="PROSITE" id="PS51746"/>
    </source>
</evidence>
<proteinExistence type="predicted"/>
<dbReference type="SMART" id="SM00331">
    <property type="entry name" value="PP2C_SIG"/>
    <property type="match status" value="1"/>
</dbReference>
<dbReference type="InterPro" id="IPR001932">
    <property type="entry name" value="PPM-type_phosphatase-like_dom"/>
</dbReference>
<feature type="domain" description="PPM-type phosphatase" evidence="1">
    <location>
        <begin position="3"/>
        <end position="239"/>
    </location>
</feature>
<dbReference type="Pfam" id="PF13672">
    <property type="entry name" value="PP2C_2"/>
    <property type="match status" value="1"/>
</dbReference>
<dbReference type="InterPro" id="IPR015655">
    <property type="entry name" value="PP2C"/>
</dbReference>
<dbReference type="CDD" id="cd00143">
    <property type="entry name" value="PP2Cc"/>
    <property type="match status" value="1"/>
</dbReference>
<dbReference type="NCBIfam" id="NF033484">
    <property type="entry name" value="Stp1_PP2C_phos"/>
    <property type="match status" value="1"/>
</dbReference>
<gene>
    <name evidence="2" type="ORF">H9873_10560</name>
</gene>
<evidence type="ECO:0000313" key="3">
    <source>
        <dbReference type="Proteomes" id="UP000824263"/>
    </source>
</evidence>
<dbReference type="Gene3D" id="3.60.40.10">
    <property type="entry name" value="PPM-type phosphatase domain"/>
    <property type="match status" value="1"/>
</dbReference>
<comment type="caution">
    <text evidence="2">The sequence shown here is derived from an EMBL/GenBank/DDBJ whole genome shotgun (WGS) entry which is preliminary data.</text>
</comment>
<dbReference type="InterPro" id="IPR036457">
    <property type="entry name" value="PPM-type-like_dom_sf"/>
</dbReference>